<dbReference type="EMBL" id="PDDX01000001">
    <property type="protein sequence ID" value="PHI29774.1"/>
    <property type="molecule type" value="Genomic_DNA"/>
</dbReference>
<evidence type="ECO:0000313" key="4">
    <source>
        <dbReference type="Proteomes" id="UP000373449"/>
    </source>
</evidence>
<keyword evidence="3" id="KW-1185">Reference proteome</keyword>
<proteinExistence type="predicted"/>
<dbReference type="RefSeq" id="WP_029096619.1">
    <property type="nucleotide sequence ID" value="NZ_BRLG01000012.1"/>
</dbReference>
<dbReference type="AlphaFoldDB" id="A0A2C6DLY7"/>
<dbReference type="EMBL" id="CAADJA010000002">
    <property type="protein sequence ID" value="VFS48260.1"/>
    <property type="molecule type" value="Genomic_DNA"/>
</dbReference>
<sequence length="338" mass="38514">MQLTLSQVESFVGLPLRSLRHEYPNHIMHTLNGPQDVQSPRELHPVFYGCYDWHSAVHGFWLLARCSRLYPELSTQDDITQLFDEHFTDANMQIETEYFKAPNRGAFERPYGWGWLLALAQELDLWHHPKAKAWLATMKPLVDDIRQRVLNFFPLLSYAIRVGTHYNSAFSLKLILDFARHSNDSELESAVVSAANRYFLADRDYPAHYEPGGDEFISGALTEALLMASVIKGNDFADWFAHYLPELAKIDRLMTPAEVSDRSDPKIAHLDGLNLSRAWCMRHIALRLAQDTKTAEVLTRAAQRHIAASLPHVASGEYAGDHWLATFAMLALDTPDRI</sequence>
<evidence type="ECO:0000313" key="1">
    <source>
        <dbReference type="EMBL" id="PHI29774.1"/>
    </source>
</evidence>
<dbReference type="Proteomes" id="UP000373449">
    <property type="component" value="Unassembled WGS sequence"/>
</dbReference>
<reference evidence="1" key="1">
    <citation type="submission" date="2017-09" db="EMBL/GenBank/DDBJ databases">
        <title>FDA dAtabase for Regulatory Grade micrObial Sequences (FDA-ARGOS): Supporting development and validation of Infectious Disease Dx tests.</title>
        <authorList>
            <person name="Minogue T."/>
            <person name="Wolcott M."/>
            <person name="Wasieloski L."/>
            <person name="Aguilar W."/>
            <person name="Moore D."/>
            <person name="Tallon L.J."/>
            <person name="Sadzewicz L."/>
            <person name="Ott S."/>
            <person name="Zhao X."/>
            <person name="Nagaraj S."/>
            <person name="Vavikolanu K."/>
            <person name="Aluvathingal J."/>
            <person name="Nadendla S."/>
            <person name="Sichtig H."/>
        </authorList>
    </citation>
    <scope>NUCLEOTIDE SEQUENCE</scope>
    <source>
        <strain evidence="1">FDAARGOS_387</strain>
    </source>
</reference>
<protein>
    <submittedName>
        <fullName evidence="1">DUF2891 domain-containing protein</fullName>
    </submittedName>
    <submittedName>
        <fullName evidence="2">Protein of uncharacterized function (DUF2891)</fullName>
    </submittedName>
</protein>
<evidence type="ECO:0000313" key="2">
    <source>
        <dbReference type="EMBL" id="VFS48260.1"/>
    </source>
</evidence>
<dbReference type="Pfam" id="PF11199">
    <property type="entry name" value="DUF2891"/>
    <property type="match status" value="1"/>
</dbReference>
<evidence type="ECO:0000313" key="3">
    <source>
        <dbReference type="Proteomes" id="UP000224974"/>
    </source>
</evidence>
<organism evidence="1 3">
    <name type="scientific">Budvicia aquatica</name>
    <dbReference type="NCBI Taxonomy" id="82979"/>
    <lineage>
        <taxon>Bacteria</taxon>
        <taxon>Pseudomonadati</taxon>
        <taxon>Pseudomonadota</taxon>
        <taxon>Gammaproteobacteria</taxon>
        <taxon>Enterobacterales</taxon>
        <taxon>Budviciaceae</taxon>
        <taxon>Budvicia</taxon>
    </lineage>
</organism>
<dbReference type="STRING" id="1111728.GCA_000427805_01926"/>
<dbReference type="Proteomes" id="UP000224974">
    <property type="component" value="Unassembled WGS sequence"/>
</dbReference>
<reference evidence="2 4" key="3">
    <citation type="submission" date="2019-03" db="EMBL/GenBank/DDBJ databases">
        <authorList>
            <consortium name="Pathogen Informatics"/>
        </authorList>
    </citation>
    <scope>NUCLEOTIDE SEQUENCE [LARGE SCALE GENOMIC DNA]</scope>
    <source>
        <strain evidence="2 4">NCTC12282</strain>
    </source>
</reference>
<gene>
    <name evidence="1" type="ORF">CRN84_10705</name>
    <name evidence="2" type="ORF">NCTC12282_03107</name>
</gene>
<accession>A0A2C6DLY7</accession>
<dbReference type="OrthoDB" id="9779797at2"/>
<reference evidence="3" key="2">
    <citation type="submission" date="2017-09" db="EMBL/GenBank/DDBJ databases">
        <title>FDA dAtabase for Regulatory Grade micrObial Sequences (FDA-ARGOS): Supporting development and validation of Infectious Disease Dx tests.</title>
        <authorList>
            <person name="Minogue T."/>
            <person name="Wolcott M."/>
            <person name="Wasieloski L."/>
            <person name="Aguilar W."/>
            <person name="Moore D."/>
            <person name="Tallon L."/>
            <person name="Sadzewicz L."/>
            <person name="Ott S."/>
            <person name="Zhao X."/>
            <person name="Nagaraj S."/>
            <person name="Vavikolanu K."/>
            <person name="Aluvathingal J."/>
            <person name="Nadendla S."/>
            <person name="Sichtig H."/>
        </authorList>
    </citation>
    <scope>NUCLEOTIDE SEQUENCE [LARGE SCALE GENOMIC DNA]</scope>
    <source>
        <strain evidence="3">FDAARGOS_387</strain>
    </source>
</reference>
<name>A0A2C6DLY7_9GAMM</name>
<dbReference type="InterPro" id="IPR021365">
    <property type="entry name" value="DUF2891"/>
</dbReference>